<dbReference type="PANTHER" id="PTHR31018">
    <property type="entry name" value="SPORULATION-SPECIFIC PROTEIN-RELATED"/>
    <property type="match status" value="1"/>
</dbReference>
<name>A0ABX7DTD8_9FLAO</name>
<dbReference type="PANTHER" id="PTHR31018:SF3">
    <property type="entry name" value="RECEPTOR PROTEIN-TYROSINE KINASE"/>
    <property type="match status" value="1"/>
</dbReference>
<dbReference type="EMBL" id="CP068439">
    <property type="protein sequence ID" value="QQX76404.1"/>
    <property type="molecule type" value="Genomic_DNA"/>
</dbReference>
<organism evidence="7 8">
    <name type="scientific">Aequorivita iocasae</name>
    <dbReference type="NCBI Taxonomy" id="2803865"/>
    <lineage>
        <taxon>Bacteria</taxon>
        <taxon>Pseudomonadati</taxon>
        <taxon>Bacteroidota</taxon>
        <taxon>Flavobacteriia</taxon>
        <taxon>Flavobacteriales</taxon>
        <taxon>Flavobacteriaceae</taxon>
        <taxon>Aequorivita</taxon>
    </lineage>
</organism>
<proteinExistence type="predicted"/>
<dbReference type="InterPro" id="IPR051648">
    <property type="entry name" value="CWI-Assembly_Regulator"/>
</dbReference>
<dbReference type="RefSeq" id="WP_202336208.1">
    <property type="nucleotide sequence ID" value="NZ_CP068439.1"/>
</dbReference>
<dbReference type="Pfam" id="PF18962">
    <property type="entry name" value="Por_Secre_tail"/>
    <property type="match status" value="1"/>
</dbReference>
<dbReference type="InterPro" id="IPR036941">
    <property type="entry name" value="Rcpt_L-dom_sf"/>
</dbReference>
<reference evidence="7 8" key="1">
    <citation type="submission" date="2021-01" db="EMBL/GenBank/DDBJ databases">
        <title>Aequorivita sp. strain KX20305, a bacterium isolated from the sediment collected at a cold seep field in South China Sea.</title>
        <authorList>
            <person name="Zhang H."/>
            <person name="Li C."/>
        </authorList>
    </citation>
    <scope>NUCLEOTIDE SEQUENCE [LARGE SCALE GENOMIC DNA]</scope>
    <source>
        <strain evidence="7 8">KX20305</strain>
    </source>
</reference>
<evidence type="ECO:0000256" key="3">
    <source>
        <dbReference type="ARBA" id="ARBA00022525"/>
    </source>
</evidence>
<sequence length="449" mass="49076">MNKITLKIFLVVLLIGNMWFINGQCLPNGITFYNQETIDNFSTDYSGCSVIEGNVTIHDIFGDITNLNGLSQIVEIQGGLVINSSHQLIDLTGLDNLNILGEGLYISENNNLVNLHGLENLNSVGNLSIRNNDNLTNISNLNIMQINDAISISYNDILSSLNGLENITSINYLLIDNNDSLTNLSGLDGLSIINSGFDILRNDGLIDLSGLDALVYTNYGVISENGSLLTLQGLESLTTINYFYIQLNDQLQDISGLSSLTEIIEFNGIEGRLMILENNMLLSLNGLEGLTAVHGELGIANNNQLSNIGGIRNVDAETITNLYINYNPNLSECAVLSVCDHLDIDLENTYINDNNIGCQTPQEVEAACALDTEENQIAKIKIYPNPTNGSFEISGLKDGTIEIIDSQGRTVKKMDLGERNYSISELTSGIYFVKITSENSSLTKQLIKI</sequence>
<evidence type="ECO:0000256" key="5">
    <source>
        <dbReference type="ARBA" id="ARBA00023180"/>
    </source>
</evidence>
<keyword evidence="5" id="KW-0325">Glycoprotein</keyword>
<dbReference type="InterPro" id="IPR026444">
    <property type="entry name" value="Secre_tail"/>
</dbReference>
<comment type="subcellular location">
    <subcellularLocation>
        <location evidence="1">Secreted</location>
        <location evidence="1">Cell wall</location>
    </subcellularLocation>
</comment>
<dbReference type="Gene3D" id="3.80.20.20">
    <property type="entry name" value="Receptor L-domain"/>
    <property type="match status" value="2"/>
</dbReference>
<accession>A0ABX7DTD8</accession>
<gene>
    <name evidence="7" type="ORF">JK629_13920</name>
</gene>
<evidence type="ECO:0000256" key="2">
    <source>
        <dbReference type="ARBA" id="ARBA00022512"/>
    </source>
</evidence>
<keyword evidence="4" id="KW-0732">Signal</keyword>
<keyword evidence="3" id="KW-0964">Secreted</keyword>
<evidence type="ECO:0000256" key="4">
    <source>
        <dbReference type="ARBA" id="ARBA00022729"/>
    </source>
</evidence>
<evidence type="ECO:0000313" key="8">
    <source>
        <dbReference type="Proteomes" id="UP000629420"/>
    </source>
</evidence>
<feature type="domain" description="Secretion system C-terminal sorting" evidence="6">
    <location>
        <begin position="382"/>
        <end position="447"/>
    </location>
</feature>
<protein>
    <submittedName>
        <fullName evidence="7">T9SS type A sorting domain-containing protein</fullName>
    </submittedName>
</protein>
<dbReference type="NCBIfam" id="TIGR04183">
    <property type="entry name" value="Por_Secre_tail"/>
    <property type="match status" value="1"/>
</dbReference>
<dbReference type="Proteomes" id="UP000629420">
    <property type="component" value="Chromosome"/>
</dbReference>
<dbReference type="SUPFAM" id="SSF52058">
    <property type="entry name" value="L domain-like"/>
    <property type="match status" value="3"/>
</dbReference>
<evidence type="ECO:0000256" key="1">
    <source>
        <dbReference type="ARBA" id="ARBA00004191"/>
    </source>
</evidence>
<evidence type="ECO:0000313" key="7">
    <source>
        <dbReference type="EMBL" id="QQX76404.1"/>
    </source>
</evidence>
<keyword evidence="2" id="KW-0134">Cell wall</keyword>
<keyword evidence="8" id="KW-1185">Reference proteome</keyword>
<evidence type="ECO:0000259" key="6">
    <source>
        <dbReference type="Pfam" id="PF18962"/>
    </source>
</evidence>